<evidence type="ECO:0000313" key="2">
    <source>
        <dbReference type="EMBL" id="PON71252.1"/>
    </source>
</evidence>
<proteinExistence type="predicted"/>
<evidence type="ECO:0000256" key="1">
    <source>
        <dbReference type="SAM" id="MobiDB-lite"/>
    </source>
</evidence>
<dbReference type="AlphaFoldDB" id="A0A2P5DD86"/>
<sequence>RFDEGIDQGVVRDNIPAFRVLIEHPARIREAAAQRVDVDEGISDERISGEPELEGLSVKSLGGGNGVGGAQVGRGLEDEGEGVEIRREGEAAHAGEEEESRKRRGEERVDSNDVVEGKG</sequence>
<feature type="compositionally biased region" description="Basic and acidic residues" evidence="1">
    <location>
        <begin position="39"/>
        <end position="49"/>
    </location>
</feature>
<evidence type="ECO:0000313" key="3">
    <source>
        <dbReference type="Proteomes" id="UP000237105"/>
    </source>
</evidence>
<dbReference type="Proteomes" id="UP000237105">
    <property type="component" value="Unassembled WGS sequence"/>
</dbReference>
<comment type="caution">
    <text evidence="2">The sequence shown here is derived from an EMBL/GenBank/DDBJ whole genome shotgun (WGS) entry which is preliminary data.</text>
</comment>
<feature type="non-terminal residue" evidence="2">
    <location>
        <position position="1"/>
    </location>
</feature>
<feature type="region of interest" description="Disordered" evidence="1">
    <location>
        <begin position="39"/>
        <end position="119"/>
    </location>
</feature>
<dbReference type="OrthoDB" id="10447335at2759"/>
<protein>
    <submittedName>
        <fullName evidence="2">Uncharacterized protein</fullName>
    </submittedName>
</protein>
<organism evidence="2 3">
    <name type="scientific">Parasponia andersonii</name>
    <name type="common">Sponia andersonii</name>
    <dbReference type="NCBI Taxonomy" id="3476"/>
    <lineage>
        <taxon>Eukaryota</taxon>
        <taxon>Viridiplantae</taxon>
        <taxon>Streptophyta</taxon>
        <taxon>Embryophyta</taxon>
        <taxon>Tracheophyta</taxon>
        <taxon>Spermatophyta</taxon>
        <taxon>Magnoliopsida</taxon>
        <taxon>eudicotyledons</taxon>
        <taxon>Gunneridae</taxon>
        <taxon>Pentapetalae</taxon>
        <taxon>rosids</taxon>
        <taxon>fabids</taxon>
        <taxon>Rosales</taxon>
        <taxon>Cannabaceae</taxon>
        <taxon>Parasponia</taxon>
    </lineage>
</organism>
<gene>
    <name evidence="2" type="ORF">PanWU01x14_073920</name>
</gene>
<feature type="compositionally biased region" description="Gly residues" evidence="1">
    <location>
        <begin position="61"/>
        <end position="72"/>
    </location>
</feature>
<dbReference type="EMBL" id="JXTB01000045">
    <property type="protein sequence ID" value="PON71252.1"/>
    <property type="molecule type" value="Genomic_DNA"/>
</dbReference>
<accession>A0A2P5DD86</accession>
<reference evidence="3" key="1">
    <citation type="submission" date="2016-06" db="EMBL/GenBank/DDBJ databases">
        <title>Parallel loss of symbiosis genes in relatives of nitrogen-fixing non-legume Parasponia.</title>
        <authorList>
            <person name="Van Velzen R."/>
            <person name="Holmer R."/>
            <person name="Bu F."/>
            <person name="Rutten L."/>
            <person name="Van Zeijl A."/>
            <person name="Liu W."/>
            <person name="Santuari L."/>
            <person name="Cao Q."/>
            <person name="Sharma T."/>
            <person name="Shen D."/>
            <person name="Roswanjaya Y."/>
            <person name="Wardhani T."/>
            <person name="Kalhor M.S."/>
            <person name="Jansen J."/>
            <person name="Van den Hoogen J."/>
            <person name="Gungor B."/>
            <person name="Hartog M."/>
            <person name="Hontelez J."/>
            <person name="Verver J."/>
            <person name="Yang W.-C."/>
            <person name="Schijlen E."/>
            <person name="Repin R."/>
            <person name="Schilthuizen M."/>
            <person name="Schranz E."/>
            <person name="Heidstra R."/>
            <person name="Miyata K."/>
            <person name="Fedorova E."/>
            <person name="Kohlen W."/>
            <person name="Bisseling T."/>
            <person name="Smit S."/>
            <person name="Geurts R."/>
        </authorList>
    </citation>
    <scope>NUCLEOTIDE SEQUENCE [LARGE SCALE GENOMIC DNA]</scope>
    <source>
        <strain evidence="3">cv. WU1-14</strain>
    </source>
</reference>
<keyword evidence="3" id="KW-1185">Reference proteome</keyword>
<name>A0A2P5DD86_PARAD</name>
<feature type="compositionally biased region" description="Basic and acidic residues" evidence="1">
    <location>
        <begin position="83"/>
        <end position="119"/>
    </location>
</feature>